<gene>
    <name evidence="3" type="ORF">SAMN04489764_0966</name>
</gene>
<keyword evidence="4" id="KW-1185">Reference proteome</keyword>
<dbReference type="Gene3D" id="3.40.50.720">
    <property type="entry name" value="NAD(P)-binding Rossmann-like Domain"/>
    <property type="match status" value="1"/>
</dbReference>
<accession>A0A1H1BHA1</accession>
<keyword evidence="1" id="KW-0560">Oxidoreductase</keyword>
<dbReference type="Proteomes" id="UP000217103">
    <property type="component" value="Unassembled WGS sequence"/>
</dbReference>
<protein>
    <recommendedName>
        <fullName evidence="2">Pyrroline-5-carboxylate reductase catalytic N-terminal domain-containing protein</fullName>
    </recommendedName>
</protein>
<dbReference type="GO" id="GO:0016491">
    <property type="term" value="F:oxidoreductase activity"/>
    <property type="evidence" value="ECO:0007669"/>
    <property type="project" value="UniProtKB-KW"/>
</dbReference>
<dbReference type="SUPFAM" id="SSF51735">
    <property type="entry name" value="NAD(P)-binding Rossmann-fold domains"/>
    <property type="match status" value="1"/>
</dbReference>
<organism evidence="3 4">
    <name type="scientific">Thermostaphylospora chromogena</name>
    <dbReference type="NCBI Taxonomy" id="35622"/>
    <lineage>
        <taxon>Bacteria</taxon>
        <taxon>Bacillati</taxon>
        <taxon>Actinomycetota</taxon>
        <taxon>Actinomycetes</taxon>
        <taxon>Streptosporangiales</taxon>
        <taxon>Thermomonosporaceae</taxon>
        <taxon>Thermostaphylospora</taxon>
    </lineage>
</organism>
<evidence type="ECO:0000259" key="2">
    <source>
        <dbReference type="Pfam" id="PF03807"/>
    </source>
</evidence>
<dbReference type="InterPro" id="IPR028939">
    <property type="entry name" value="P5C_Rdtase_cat_N"/>
</dbReference>
<dbReference type="RefSeq" id="WP_093257957.1">
    <property type="nucleotide sequence ID" value="NZ_FNKK01000002.1"/>
</dbReference>
<evidence type="ECO:0000256" key="1">
    <source>
        <dbReference type="ARBA" id="ARBA00023002"/>
    </source>
</evidence>
<dbReference type="InterPro" id="IPR051267">
    <property type="entry name" value="STEAP_metalloreductase"/>
</dbReference>
<sequence length="230" mass="22894">MRIGILGTGNMATALGGAWVRSGHDVVVGGRDPGAAAATAARVRAAGHGALAEAAAHGEIVLVAVPADAAPDLVRGLAGDLAGRTVIDCTNPVVHGADGPMLVTDGATSVARRMTEAAPGAHVVKAFHLCHASVWTLDPPVFEGEPLAVPYCGDDPAALDRVAALITSMGCAPLPCGGLSRAPYLEATAAFAIGAWFSGAQPRHAFPAPAEAVLVPDGTVPVPSATTAVR</sequence>
<evidence type="ECO:0000313" key="3">
    <source>
        <dbReference type="EMBL" id="SDQ51312.1"/>
    </source>
</evidence>
<dbReference type="Pfam" id="PF03807">
    <property type="entry name" value="F420_oxidored"/>
    <property type="match status" value="1"/>
</dbReference>
<dbReference type="STRING" id="35622.SAMN04489764_0966"/>
<dbReference type="PANTHER" id="PTHR14239:SF10">
    <property type="entry name" value="REDUCTASE"/>
    <property type="match status" value="1"/>
</dbReference>
<dbReference type="OrthoDB" id="5738121at2"/>
<dbReference type="PANTHER" id="PTHR14239">
    <property type="entry name" value="DUDULIN-RELATED"/>
    <property type="match status" value="1"/>
</dbReference>
<reference evidence="3 4" key="1">
    <citation type="submission" date="2016-10" db="EMBL/GenBank/DDBJ databases">
        <authorList>
            <person name="de Groot N.N."/>
        </authorList>
    </citation>
    <scope>NUCLEOTIDE SEQUENCE [LARGE SCALE GENOMIC DNA]</scope>
    <source>
        <strain evidence="3 4">DSM 43794</strain>
    </source>
</reference>
<dbReference type="EMBL" id="FNKK01000002">
    <property type="protein sequence ID" value="SDQ51312.1"/>
    <property type="molecule type" value="Genomic_DNA"/>
</dbReference>
<proteinExistence type="predicted"/>
<evidence type="ECO:0000313" key="4">
    <source>
        <dbReference type="Proteomes" id="UP000217103"/>
    </source>
</evidence>
<dbReference type="InterPro" id="IPR036291">
    <property type="entry name" value="NAD(P)-bd_dom_sf"/>
</dbReference>
<feature type="domain" description="Pyrroline-5-carboxylate reductase catalytic N-terminal" evidence="2">
    <location>
        <begin position="2"/>
        <end position="92"/>
    </location>
</feature>
<name>A0A1H1BHA1_9ACTN</name>
<dbReference type="AlphaFoldDB" id="A0A1H1BHA1"/>